<reference evidence="4 5" key="1">
    <citation type="submission" date="2024-01" db="EMBL/GenBank/DDBJ databases">
        <title>Complete genome of Cladobotryum mycophilum ATHUM6906.</title>
        <authorList>
            <person name="Christinaki A.C."/>
            <person name="Myridakis A.I."/>
            <person name="Kouvelis V.N."/>
        </authorList>
    </citation>
    <scope>NUCLEOTIDE SEQUENCE [LARGE SCALE GENOMIC DNA]</scope>
    <source>
        <strain evidence="4 5">ATHUM6906</strain>
    </source>
</reference>
<feature type="domain" description="Beta-lactamase-like ARB-00930-like C-terminal" evidence="3">
    <location>
        <begin position="437"/>
        <end position="583"/>
    </location>
</feature>
<comment type="caution">
    <text evidence="4">The sequence shown here is derived from an EMBL/GenBank/DDBJ whole genome shotgun (WGS) entry which is preliminary data.</text>
</comment>
<evidence type="ECO:0000313" key="5">
    <source>
        <dbReference type="Proteomes" id="UP001338125"/>
    </source>
</evidence>
<evidence type="ECO:0000259" key="3">
    <source>
        <dbReference type="Pfam" id="PF26335"/>
    </source>
</evidence>
<dbReference type="Pfam" id="PF00144">
    <property type="entry name" value="Beta-lactamase"/>
    <property type="match status" value="1"/>
</dbReference>
<accession>A0ABR0SXF7</accession>
<dbReference type="InterPro" id="IPR012338">
    <property type="entry name" value="Beta-lactam/transpept-like"/>
</dbReference>
<dbReference type="PANTHER" id="PTHR22935:SF97">
    <property type="entry name" value="BETA-LACTAMASE-RELATED DOMAIN-CONTAINING PROTEIN"/>
    <property type="match status" value="1"/>
</dbReference>
<dbReference type="InterPro" id="IPR058664">
    <property type="entry name" value="ARB_00930-like_C"/>
</dbReference>
<evidence type="ECO:0000256" key="1">
    <source>
        <dbReference type="SAM" id="SignalP"/>
    </source>
</evidence>
<feature type="signal peptide" evidence="1">
    <location>
        <begin position="1"/>
        <end position="20"/>
    </location>
</feature>
<dbReference type="SUPFAM" id="SSF56601">
    <property type="entry name" value="beta-lactamase/transpeptidase-like"/>
    <property type="match status" value="1"/>
</dbReference>
<organism evidence="4 5">
    <name type="scientific">Cladobotryum mycophilum</name>
    <dbReference type="NCBI Taxonomy" id="491253"/>
    <lineage>
        <taxon>Eukaryota</taxon>
        <taxon>Fungi</taxon>
        <taxon>Dikarya</taxon>
        <taxon>Ascomycota</taxon>
        <taxon>Pezizomycotina</taxon>
        <taxon>Sordariomycetes</taxon>
        <taxon>Hypocreomycetidae</taxon>
        <taxon>Hypocreales</taxon>
        <taxon>Hypocreaceae</taxon>
        <taxon>Cladobotryum</taxon>
    </lineage>
</organism>
<evidence type="ECO:0000313" key="4">
    <source>
        <dbReference type="EMBL" id="KAK5996694.1"/>
    </source>
</evidence>
<dbReference type="Proteomes" id="UP001338125">
    <property type="component" value="Unassembled WGS sequence"/>
</dbReference>
<dbReference type="Pfam" id="PF26335">
    <property type="entry name" value="ARB_00930_C"/>
    <property type="match status" value="1"/>
</dbReference>
<protein>
    <submittedName>
        <fullName evidence="4">Beta-lactamase-like protein sdnR</fullName>
    </submittedName>
</protein>
<name>A0ABR0SXF7_9HYPO</name>
<keyword evidence="1" id="KW-0732">Signal</keyword>
<sequence>MPPLIPTLLALTALISTSAAKTDQKLLGPSFELPTNIPSNQAVKDAVANITNSLNQAIRTGNSPFGRFNSSTTSFSLTVVSQSDADPIVDFHHTSGGLNVSAGSTTKVTADSIYRIGSVSKLFTVYALLLNNGIEHWNHPVTDYVPELRDAAKHTPPGTSAIDHVQWDQVTVGALASQLTGIGRDYNNGDMASQSFPWVESGLPELLPQDIPACAGNSSLPPCNRQEYFQGYIKRHPVFAPYAKALYSNAAYRILAYVIEAITKRSYADVLDQDVFKPLGMKHSSTDVPIIKGVGVIPDGEPDWYRDFGDEVPTGGLLSSTNDLAAFGRAIFANRQLSSMETLRWMKPNSLTSSTSLAVGAPWEIVRTRTDIRAGTLVDLYTKSGSIGAYESLIILVPDYQVTFAIIAGGPDASLAETIAGETAVQALLPALERASRAEACQKFCGEYRPSLSSSLNSSLVLAVDDRPGLLVKQWISRGSDLVLLAQAYANATRGGHIQSVRLYPAGIKAQNQAAYRAVFQTVPYDSDPSTHFVFDPAAEIWATPDNLVYGAIAVDDFVFRLDDQGAATAVEPRVLREVLERTKGL</sequence>
<dbReference type="Gene3D" id="3.40.710.10">
    <property type="entry name" value="DD-peptidase/beta-lactamase superfamily"/>
    <property type="match status" value="1"/>
</dbReference>
<feature type="chain" id="PRO_5045515707" evidence="1">
    <location>
        <begin position="21"/>
        <end position="586"/>
    </location>
</feature>
<gene>
    <name evidence="4" type="ORF">PT974_02034</name>
</gene>
<dbReference type="InterPro" id="IPR051478">
    <property type="entry name" value="Beta-lactamase-like_AB/R"/>
</dbReference>
<feature type="domain" description="Beta-lactamase-related" evidence="2">
    <location>
        <begin position="102"/>
        <end position="408"/>
    </location>
</feature>
<evidence type="ECO:0000259" key="2">
    <source>
        <dbReference type="Pfam" id="PF00144"/>
    </source>
</evidence>
<dbReference type="PANTHER" id="PTHR22935">
    <property type="entry name" value="PENICILLIN-BINDING PROTEIN"/>
    <property type="match status" value="1"/>
</dbReference>
<keyword evidence="5" id="KW-1185">Reference proteome</keyword>
<dbReference type="EMBL" id="JAVFKD010000002">
    <property type="protein sequence ID" value="KAK5996694.1"/>
    <property type="molecule type" value="Genomic_DNA"/>
</dbReference>
<proteinExistence type="predicted"/>
<dbReference type="InterPro" id="IPR001466">
    <property type="entry name" value="Beta-lactam-related"/>
</dbReference>